<feature type="compositionally biased region" description="Basic and acidic residues" evidence="1">
    <location>
        <begin position="220"/>
        <end position="236"/>
    </location>
</feature>
<feature type="region of interest" description="Disordered" evidence="1">
    <location>
        <begin position="218"/>
        <end position="238"/>
    </location>
</feature>
<feature type="domain" description="DUF4283" evidence="2">
    <location>
        <begin position="33"/>
        <end position="108"/>
    </location>
</feature>
<evidence type="ECO:0000256" key="1">
    <source>
        <dbReference type="SAM" id="MobiDB-lite"/>
    </source>
</evidence>
<dbReference type="EMBL" id="LRBV02000006">
    <property type="status" value="NOT_ANNOTATED_CDS"/>
    <property type="molecule type" value="Genomic_DNA"/>
</dbReference>
<dbReference type="InParanoid" id="A0A7N2M0K3"/>
<dbReference type="Gramene" id="QL06p038045:mrna">
    <property type="protein sequence ID" value="QL06p038045:mrna"/>
    <property type="gene ID" value="QL06p038045"/>
</dbReference>
<dbReference type="AlphaFoldDB" id="A0A7N2M0K3"/>
<reference evidence="3" key="2">
    <citation type="submission" date="2021-01" db="UniProtKB">
        <authorList>
            <consortium name="EnsemblPlants"/>
        </authorList>
    </citation>
    <scope>IDENTIFICATION</scope>
</reference>
<reference evidence="3 4" key="1">
    <citation type="journal article" date="2016" name="G3 (Bethesda)">
        <title>First Draft Assembly and Annotation of the Genome of a California Endemic Oak Quercus lobata Nee (Fagaceae).</title>
        <authorList>
            <person name="Sork V.L."/>
            <person name="Fitz-Gibbon S.T."/>
            <person name="Puiu D."/>
            <person name="Crepeau M."/>
            <person name="Gugger P.F."/>
            <person name="Sherman R."/>
            <person name="Stevens K."/>
            <person name="Langley C.H."/>
            <person name="Pellegrini M."/>
            <person name="Salzberg S.L."/>
        </authorList>
    </citation>
    <scope>NUCLEOTIDE SEQUENCE [LARGE SCALE GENOMIC DNA]</scope>
    <source>
        <strain evidence="3 4">cv. SW786</strain>
    </source>
</reference>
<protein>
    <recommendedName>
        <fullName evidence="2">DUF4283 domain-containing protein</fullName>
    </recommendedName>
</protein>
<proteinExistence type="predicted"/>
<accession>A0A7N2M0K3</accession>
<dbReference type="InterPro" id="IPR025558">
    <property type="entry name" value="DUF4283"/>
</dbReference>
<evidence type="ECO:0000313" key="3">
    <source>
        <dbReference type="EnsemblPlants" id="QL06p038045:mrna"/>
    </source>
</evidence>
<keyword evidence="4" id="KW-1185">Reference proteome</keyword>
<dbReference type="Pfam" id="PF14111">
    <property type="entry name" value="DUF4283"/>
    <property type="match status" value="1"/>
</dbReference>
<dbReference type="InterPro" id="IPR040256">
    <property type="entry name" value="At4g02000-like"/>
</dbReference>
<sequence>MAEGVSEILEKLKLTSKEEEVIDIADDRRISEIESCVLSLVDKFLTCKPYNKRVALSTLRKVWGLDSELQIVEVGVNLFQFKFKTEFQMARILKDGPWSFDNQEMATRDVATNIDGQIGTVEDVEKRRSNDSQSLFMRVRVSVSVSKPLIRGFFVSDFEVGGQQRTTSSAEGAVQREVEDTGELAAQNRAVQREAGGSSKLAAQYNSELHVILPVFPENIPREDTGSRDEESDQRVSHGAWVEADFEKVLEKIDATIEGQELLSLTQVR</sequence>
<dbReference type="PANTHER" id="PTHR31286:SF167">
    <property type="entry name" value="OS09G0268800 PROTEIN"/>
    <property type="match status" value="1"/>
</dbReference>
<organism evidence="3 4">
    <name type="scientific">Quercus lobata</name>
    <name type="common">Valley oak</name>
    <dbReference type="NCBI Taxonomy" id="97700"/>
    <lineage>
        <taxon>Eukaryota</taxon>
        <taxon>Viridiplantae</taxon>
        <taxon>Streptophyta</taxon>
        <taxon>Embryophyta</taxon>
        <taxon>Tracheophyta</taxon>
        <taxon>Spermatophyta</taxon>
        <taxon>Magnoliopsida</taxon>
        <taxon>eudicotyledons</taxon>
        <taxon>Gunneridae</taxon>
        <taxon>Pentapetalae</taxon>
        <taxon>rosids</taxon>
        <taxon>fabids</taxon>
        <taxon>Fagales</taxon>
        <taxon>Fagaceae</taxon>
        <taxon>Quercus</taxon>
    </lineage>
</organism>
<evidence type="ECO:0000313" key="4">
    <source>
        <dbReference type="Proteomes" id="UP000594261"/>
    </source>
</evidence>
<dbReference type="Proteomes" id="UP000594261">
    <property type="component" value="Chromosome 6"/>
</dbReference>
<evidence type="ECO:0000259" key="2">
    <source>
        <dbReference type="Pfam" id="PF14111"/>
    </source>
</evidence>
<dbReference type="PANTHER" id="PTHR31286">
    <property type="entry name" value="GLYCINE-RICH CELL WALL STRUCTURAL PROTEIN 1.8-LIKE"/>
    <property type="match status" value="1"/>
</dbReference>
<dbReference type="EnsemblPlants" id="QL06p038045:mrna">
    <property type="protein sequence ID" value="QL06p038045:mrna"/>
    <property type="gene ID" value="QL06p038045"/>
</dbReference>
<name>A0A7N2M0K3_QUELO</name>